<dbReference type="PANTHER" id="PTHR38773:SF1">
    <property type="entry name" value="PROTEIN SPRT"/>
    <property type="match status" value="1"/>
</dbReference>
<evidence type="ECO:0000256" key="5">
    <source>
        <dbReference type="ARBA" id="ARBA00022723"/>
    </source>
</evidence>
<dbReference type="AlphaFoldDB" id="A0A022PLW5"/>
<feature type="binding site" evidence="7">
    <location>
        <position position="82"/>
    </location>
    <ligand>
        <name>Zn(2+)</name>
        <dbReference type="ChEBI" id="CHEBI:29105"/>
    </ligand>
</feature>
<dbReference type="GO" id="GO:0006950">
    <property type="term" value="P:response to stress"/>
    <property type="evidence" value="ECO:0007669"/>
    <property type="project" value="UniProtKB-ARBA"/>
</dbReference>
<evidence type="ECO:0000259" key="8">
    <source>
        <dbReference type="SMART" id="SM00731"/>
    </source>
</evidence>
<comment type="subcellular location">
    <subcellularLocation>
        <location evidence="1 7">Cytoplasm</location>
    </subcellularLocation>
</comment>
<sequence>MKSASVPISLQQAVMNTLRQKLLQANLYLNRDFPEPTINYRQRGTTAGSAYIKNWEIRLNPVLLIENQQAFIDEVVPHELAHLLVYRYFGKVPPHGKQWRWMMEEVLNIPANRTHKFKIDSVRSQTFTYYCSCQQHELTLRRHNKILRGESHYICQKCGKKLIAKSIDSLNPNLYPMDFKMHRDGKGVNPREHR</sequence>
<evidence type="ECO:0000256" key="4">
    <source>
        <dbReference type="ARBA" id="ARBA00022490"/>
    </source>
</evidence>
<evidence type="ECO:0000256" key="7">
    <source>
        <dbReference type="HAMAP-Rule" id="MF_00746"/>
    </source>
</evidence>
<evidence type="ECO:0000256" key="3">
    <source>
        <dbReference type="ARBA" id="ARBA00020082"/>
    </source>
</evidence>
<comment type="caution">
    <text evidence="9">The sequence shown here is derived from an EMBL/GenBank/DDBJ whole genome shotgun (WGS) entry which is preliminary data.</text>
</comment>
<feature type="active site" evidence="7">
    <location>
        <position position="79"/>
    </location>
</feature>
<dbReference type="SMART" id="SM00731">
    <property type="entry name" value="SprT"/>
    <property type="match status" value="1"/>
</dbReference>
<dbReference type="NCBIfam" id="NF003421">
    <property type="entry name" value="PRK04860.1"/>
    <property type="match status" value="1"/>
</dbReference>
<proteinExistence type="inferred from homology"/>
<dbReference type="Gene3D" id="3.30.2010.10">
    <property type="entry name" value="Metalloproteases ('zincins'), catalytic domain"/>
    <property type="match status" value="1"/>
</dbReference>
<gene>
    <name evidence="7" type="primary">sprT</name>
    <name evidence="9" type="ORF">BA1DRAFT_01436</name>
</gene>
<dbReference type="RefSeq" id="WP_036777443.1">
    <property type="nucleotide sequence ID" value="NZ_CAWLTM010000099.1"/>
</dbReference>
<keyword evidence="4 7" id="KW-0963">Cytoplasm</keyword>
<dbReference type="Pfam" id="PF17283">
    <property type="entry name" value="Zn_ribbon_SprT"/>
    <property type="match status" value="1"/>
</dbReference>
<organism evidence="9 10">
    <name type="scientific">Photorhabdus aegyptia</name>
    <dbReference type="NCBI Taxonomy" id="2805098"/>
    <lineage>
        <taxon>Bacteria</taxon>
        <taxon>Pseudomonadati</taxon>
        <taxon>Pseudomonadota</taxon>
        <taxon>Gammaproteobacteria</taxon>
        <taxon>Enterobacterales</taxon>
        <taxon>Morganellaceae</taxon>
        <taxon>Photorhabdus</taxon>
    </lineage>
</organism>
<keyword evidence="6 7" id="KW-0862">Zinc</keyword>
<dbReference type="InterPro" id="IPR035240">
    <property type="entry name" value="SprT_Zn_ribbon"/>
</dbReference>
<dbReference type="EMBL" id="JFGV01000016">
    <property type="protein sequence ID" value="EYU15948.1"/>
    <property type="molecule type" value="Genomic_DNA"/>
</dbReference>
<evidence type="ECO:0000313" key="10">
    <source>
        <dbReference type="Proteomes" id="UP000023464"/>
    </source>
</evidence>
<dbReference type="PANTHER" id="PTHR38773">
    <property type="entry name" value="PROTEIN SPRT"/>
    <property type="match status" value="1"/>
</dbReference>
<dbReference type="Pfam" id="PF10263">
    <property type="entry name" value="SprT-like"/>
    <property type="match status" value="1"/>
</dbReference>
<dbReference type="GO" id="GO:0008270">
    <property type="term" value="F:zinc ion binding"/>
    <property type="evidence" value="ECO:0007669"/>
    <property type="project" value="UniProtKB-UniRule"/>
</dbReference>
<evidence type="ECO:0000256" key="1">
    <source>
        <dbReference type="ARBA" id="ARBA00004496"/>
    </source>
</evidence>
<protein>
    <recommendedName>
        <fullName evidence="3 7">Protein SprT</fullName>
    </recommendedName>
</protein>
<accession>A0A022PLW5</accession>
<evidence type="ECO:0000313" key="9">
    <source>
        <dbReference type="EMBL" id="EYU15948.1"/>
    </source>
</evidence>
<dbReference type="PATRIC" id="fig|1393736.3.peg.1453"/>
<keyword evidence="10" id="KW-1185">Reference proteome</keyword>
<dbReference type="HAMAP" id="MF_00746">
    <property type="entry name" value="SprT"/>
    <property type="match status" value="1"/>
</dbReference>
<evidence type="ECO:0000256" key="6">
    <source>
        <dbReference type="ARBA" id="ARBA00022833"/>
    </source>
</evidence>
<dbReference type="Proteomes" id="UP000023464">
    <property type="component" value="Unassembled WGS sequence"/>
</dbReference>
<feature type="binding site" evidence="7">
    <location>
        <position position="78"/>
    </location>
    <ligand>
        <name>Zn(2+)</name>
        <dbReference type="ChEBI" id="CHEBI:29105"/>
    </ligand>
</feature>
<comment type="cofactor">
    <cofactor evidence="7">
        <name>Zn(2+)</name>
        <dbReference type="ChEBI" id="CHEBI:29105"/>
    </cofactor>
    <text evidence="7">Binds 1 zinc ion.</text>
</comment>
<reference evidence="9 10" key="1">
    <citation type="submission" date="2014-03" db="EMBL/GenBank/DDBJ databases">
        <title>Draft Genome of Photorhabdus luminescens BA1, an Egyptian Isolate.</title>
        <authorList>
            <person name="Ghazal S."/>
            <person name="Hurst S.G.IV."/>
            <person name="Morris K."/>
            <person name="Thomas K."/>
            <person name="Tisa L.S."/>
        </authorList>
    </citation>
    <scope>NUCLEOTIDE SEQUENCE [LARGE SCALE GENOMIC DNA]</scope>
    <source>
        <strain evidence="9 10">BA1</strain>
    </source>
</reference>
<comment type="similarity">
    <text evidence="2 7">Belongs to the SprT family.</text>
</comment>
<feature type="domain" description="SprT-like" evidence="8">
    <location>
        <begin position="16"/>
        <end position="165"/>
    </location>
</feature>
<dbReference type="InterPro" id="IPR023483">
    <property type="entry name" value="Uncharacterised_SprT"/>
</dbReference>
<evidence type="ECO:0000256" key="2">
    <source>
        <dbReference type="ARBA" id="ARBA00006591"/>
    </source>
</evidence>
<dbReference type="GO" id="GO:0005737">
    <property type="term" value="C:cytoplasm"/>
    <property type="evidence" value="ECO:0007669"/>
    <property type="project" value="UniProtKB-SubCell"/>
</dbReference>
<dbReference type="InterPro" id="IPR006640">
    <property type="entry name" value="SprT-like_domain"/>
</dbReference>
<name>A0A022PLW5_9GAMM</name>
<keyword evidence="5 7" id="KW-0479">Metal-binding</keyword>